<evidence type="ECO:0000259" key="4">
    <source>
        <dbReference type="Pfam" id="PF14541"/>
    </source>
</evidence>
<dbReference type="Pfam" id="PF14541">
    <property type="entry name" value="TAXi_C"/>
    <property type="match status" value="1"/>
</dbReference>
<reference evidence="5 6" key="1">
    <citation type="journal article" date="2018" name="Mol. Plant">
        <title>The genome of Artemisia annua provides insight into the evolution of Asteraceae family and artemisinin biosynthesis.</title>
        <authorList>
            <person name="Shen Q."/>
            <person name="Zhang L."/>
            <person name="Liao Z."/>
            <person name="Wang S."/>
            <person name="Yan T."/>
            <person name="Shi P."/>
            <person name="Liu M."/>
            <person name="Fu X."/>
            <person name="Pan Q."/>
            <person name="Wang Y."/>
            <person name="Lv Z."/>
            <person name="Lu X."/>
            <person name="Zhang F."/>
            <person name="Jiang W."/>
            <person name="Ma Y."/>
            <person name="Chen M."/>
            <person name="Hao X."/>
            <person name="Li L."/>
            <person name="Tang Y."/>
            <person name="Lv G."/>
            <person name="Zhou Y."/>
            <person name="Sun X."/>
            <person name="Brodelius P.E."/>
            <person name="Rose J.K.C."/>
            <person name="Tang K."/>
        </authorList>
    </citation>
    <scope>NUCLEOTIDE SEQUENCE [LARGE SCALE GENOMIC DNA]</scope>
    <source>
        <strain evidence="6">cv. Huhao1</strain>
        <tissue evidence="5">Leaf</tissue>
    </source>
</reference>
<evidence type="ECO:0000256" key="2">
    <source>
        <dbReference type="SAM" id="SignalP"/>
    </source>
</evidence>
<dbReference type="Gene3D" id="2.40.70.10">
    <property type="entry name" value="Acid Proteases"/>
    <property type="match status" value="1"/>
</dbReference>
<evidence type="ECO:0000313" key="5">
    <source>
        <dbReference type="EMBL" id="PWA53815.1"/>
    </source>
</evidence>
<dbReference type="InterPro" id="IPR032799">
    <property type="entry name" value="TAXi_C"/>
</dbReference>
<organism evidence="5 6">
    <name type="scientific">Artemisia annua</name>
    <name type="common">Sweet wormwood</name>
    <dbReference type="NCBI Taxonomy" id="35608"/>
    <lineage>
        <taxon>Eukaryota</taxon>
        <taxon>Viridiplantae</taxon>
        <taxon>Streptophyta</taxon>
        <taxon>Embryophyta</taxon>
        <taxon>Tracheophyta</taxon>
        <taxon>Spermatophyta</taxon>
        <taxon>Magnoliopsida</taxon>
        <taxon>eudicotyledons</taxon>
        <taxon>Gunneridae</taxon>
        <taxon>Pentapetalae</taxon>
        <taxon>asterids</taxon>
        <taxon>campanulids</taxon>
        <taxon>Asterales</taxon>
        <taxon>Asteraceae</taxon>
        <taxon>Asteroideae</taxon>
        <taxon>Anthemideae</taxon>
        <taxon>Artemisiinae</taxon>
        <taxon>Artemisia</taxon>
    </lineage>
</organism>
<dbReference type="SUPFAM" id="SSF50630">
    <property type="entry name" value="Acid proteases"/>
    <property type="match status" value="1"/>
</dbReference>
<feature type="compositionally biased region" description="Low complexity" evidence="1">
    <location>
        <begin position="243"/>
        <end position="252"/>
    </location>
</feature>
<accession>A0A2U1LXS6</accession>
<protein>
    <submittedName>
        <fullName evidence="5">Protein FAR1-RELATED SEQUENCE 5</fullName>
    </submittedName>
</protein>
<comment type="caution">
    <text evidence="5">The sequence shown here is derived from an EMBL/GenBank/DDBJ whole genome shotgun (WGS) entry which is preliminary data.</text>
</comment>
<gene>
    <name evidence="5" type="ORF">CTI12_AA443580</name>
</gene>
<feature type="region of interest" description="Disordered" evidence="1">
    <location>
        <begin position="221"/>
        <end position="276"/>
    </location>
</feature>
<evidence type="ECO:0000259" key="3">
    <source>
        <dbReference type="Pfam" id="PF10551"/>
    </source>
</evidence>
<dbReference type="Proteomes" id="UP000245207">
    <property type="component" value="Unassembled WGS sequence"/>
</dbReference>
<feature type="domain" description="MULE transposase" evidence="3">
    <location>
        <begin position="422"/>
        <end position="496"/>
    </location>
</feature>
<keyword evidence="6" id="KW-1185">Reference proteome</keyword>
<dbReference type="PANTHER" id="PTHR47718:SF3">
    <property type="entry name" value="PROTEIN FAR1-RELATED SEQUENCE 5-LIKE"/>
    <property type="match status" value="1"/>
</dbReference>
<dbReference type="AlphaFoldDB" id="A0A2U1LXS6"/>
<name>A0A2U1LXS6_ARTAN</name>
<feature type="chain" id="PRO_5015631859" evidence="2">
    <location>
        <begin position="23"/>
        <end position="498"/>
    </location>
</feature>
<dbReference type="STRING" id="35608.A0A2U1LXS6"/>
<dbReference type="InterPro" id="IPR018289">
    <property type="entry name" value="MULE_transposase_dom"/>
</dbReference>
<dbReference type="Pfam" id="PF10551">
    <property type="entry name" value="MULE"/>
    <property type="match status" value="1"/>
</dbReference>
<feature type="compositionally biased region" description="Polar residues" evidence="1">
    <location>
        <begin position="221"/>
        <end position="231"/>
    </location>
</feature>
<feature type="domain" description="Xylanase inhibitor C-terminal" evidence="4">
    <location>
        <begin position="111"/>
        <end position="206"/>
    </location>
</feature>
<evidence type="ECO:0000256" key="1">
    <source>
        <dbReference type="SAM" id="MobiDB-lite"/>
    </source>
</evidence>
<keyword evidence="2" id="KW-0732">Signal</keyword>
<dbReference type="OrthoDB" id="2747330at2759"/>
<feature type="signal peptide" evidence="2">
    <location>
        <begin position="1"/>
        <end position="22"/>
    </location>
</feature>
<sequence length="498" mass="55444">MGINQNLILVLIGLVLVNDSSRLVVNGFGTYGFDIHHRYSDKVKGILDIDDNKMLPNMGSVDYYASMSHRDRLFHRRRLAGVEDSLVFLDGNETYQLPSLGFCMHFQIASQTEESRSQPSSDLPFEYCYDISPNQNTFEAPSLNLTMKGGDQFSVTNPFVVVPLENGGSVFCLGIAKSDNVNIIGQNFMTGYRVVFDREKNILGWKASDCYNVIDSNTLPISPQASPSGSPRMSLGPEATSKNGSPNSSPGSCDLSGVYQDKRRAGTKRKKSTGSRLTDCPFQITGKKGSDGVWVFKVKNLAHNHDPSTDMSGHQSFRRLELDDVQTVKKMSLSGIPPRQILSTLRQQNPNLPAISRTIYNLKAKFRKDDLGNRSAISLLFEELQKGGFSHDILHNPDGYITGLFIAHPLSIKLAKLFSNTFVMDCTYKTNRYNMPLLDIIGVTCFNTSFYSGFVFLEKEDKDHYVWALSVFKKILGDSNQPSVIIQQHKKVKAAVNG</sequence>
<dbReference type="InterPro" id="IPR021109">
    <property type="entry name" value="Peptidase_aspartic_dom_sf"/>
</dbReference>
<dbReference type="PANTHER" id="PTHR47718">
    <property type="entry name" value="OS01G0519700 PROTEIN"/>
    <property type="match status" value="1"/>
</dbReference>
<evidence type="ECO:0000313" key="6">
    <source>
        <dbReference type="Proteomes" id="UP000245207"/>
    </source>
</evidence>
<dbReference type="EMBL" id="PKPP01007289">
    <property type="protein sequence ID" value="PWA53815.1"/>
    <property type="molecule type" value="Genomic_DNA"/>
</dbReference>
<proteinExistence type="predicted"/>